<dbReference type="PANTHER" id="PTHR10088:SF4">
    <property type="entry name" value="GLUCOKINASE REGULATORY PROTEIN"/>
    <property type="match status" value="1"/>
</dbReference>
<reference evidence="6" key="1">
    <citation type="journal article" date="2019" name="Int. J. Syst. Evol. Microbiol.">
        <title>The Global Catalogue of Microorganisms (GCM) 10K type strain sequencing project: providing services to taxonomists for standard genome sequencing and annotation.</title>
        <authorList>
            <consortium name="The Broad Institute Genomics Platform"/>
            <consortium name="The Broad Institute Genome Sequencing Center for Infectious Disease"/>
            <person name="Wu L."/>
            <person name="Ma J."/>
        </authorList>
    </citation>
    <scope>NUCLEOTIDE SEQUENCE [LARGE SCALE GENOMIC DNA]</scope>
    <source>
        <strain evidence="6">CECT 8979</strain>
    </source>
</reference>
<keyword evidence="2 3" id="KW-0119">Carbohydrate metabolism</keyword>
<dbReference type="InterPro" id="IPR005488">
    <property type="entry name" value="Etherase_MurQ"/>
</dbReference>
<dbReference type="InterPro" id="IPR001347">
    <property type="entry name" value="SIS_dom"/>
</dbReference>
<dbReference type="Gene3D" id="3.40.50.10490">
    <property type="entry name" value="Glucose-6-phosphate isomerase like protein, domain 1"/>
    <property type="match status" value="1"/>
</dbReference>
<evidence type="ECO:0000256" key="2">
    <source>
        <dbReference type="ARBA" id="ARBA00023277"/>
    </source>
</evidence>
<dbReference type="InterPro" id="IPR040190">
    <property type="entry name" value="MURQ/GCKR"/>
</dbReference>
<feature type="active site" description="Proton donor" evidence="3">
    <location>
        <position position="81"/>
    </location>
</feature>
<dbReference type="NCBIfam" id="TIGR00274">
    <property type="entry name" value="N-acetylmuramic acid 6-phosphate etherase"/>
    <property type="match status" value="1"/>
</dbReference>
<keyword evidence="6" id="KW-1185">Reference proteome</keyword>
<dbReference type="EC" id="4.2.1.126" evidence="3"/>
<dbReference type="GO" id="GO:0016829">
    <property type="term" value="F:lyase activity"/>
    <property type="evidence" value="ECO:0007669"/>
    <property type="project" value="UniProtKB-KW"/>
</dbReference>
<comment type="function">
    <text evidence="3">Specifically catalyzes the cleavage of the D-lactyl ether substituent of MurNAc 6-phosphate, producing GlcNAc 6-phosphate and D-lactate.</text>
</comment>
<comment type="similarity">
    <text evidence="3">Belongs to the GCKR-like family. MurNAc-6-P etherase subfamily.</text>
</comment>
<dbReference type="InterPro" id="IPR046348">
    <property type="entry name" value="SIS_dom_sf"/>
</dbReference>
<proteinExistence type="inferred from homology"/>
<accession>A0ABV8ACH9</accession>
<keyword evidence="1 3" id="KW-0456">Lyase</keyword>
<evidence type="ECO:0000313" key="6">
    <source>
        <dbReference type="Proteomes" id="UP001595812"/>
    </source>
</evidence>
<dbReference type="HAMAP" id="MF_00068">
    <property type="entry name" value="MurQ"/>
    <property type="match status" value="1"/>
</dbReference>
<evidence type="ECO:0000313" key="5">
    <source>
        <dbReference type="EMBL" id="MFC3875818.1"/>
    </source>
</evidence>
<dbReference type="Proteomes" id="UP001595812">
    <property type="component" value="Unassembled WGS sequence"/>
</dbReference>
<dbReference type="RefSeq" id="WP_386096157.1">
    <property type="nucleotide sequence ID" value="NZ_JBHSAT010000002.1"/>
</dbReference>
<dbReference type="NCBIfam" id="NF009222">
    <property type="entry name" value="PRK12570.1"/>
    <property type="match status" value="1"/>
</dbReference>
<feature type="domain" description="SIS" evidence="4">
    <location>
        <begin position="53"/>
        <end position="216"/>
    </location>
</feature>
<name>A0ABV8ACH9_9FLAO</name>
<dbReference type="InterPro" id="IPR005486">
    <property type="entry name" value="Glucokinase_regulatory_CS"/>
</dbReference>
<organism evidence="5 6">
    <name type="scientific">Winogradskyella maritima</name>
    <dbReference type="NCBI Taxonomy" id="1517766"/>
    <lineage>
        <taxon>Bacteria</taxon>
        <taxon>Pseudomonadati</taxon>
        <taxon>Bacteroidota</taxon>
        <taxon>Flavobacteriia</taxon>
        <taxon>Flavobacteriales</taxon>
        <taxon>Flavobacteriaceae</taxon>
        <taxon>Winogradskyella</taxon>
    </lineage>
</organism>
<gene>
    <name evidence="3 5" type="primary">murQ</name>
    <name evidence="5" type="ORF">ACFOSX_01115</name>
</gene>
<feature type="active site" evidence="3">
    <location>
        <position position="112"/>
    </location>
</feature>
<evidence type="ECO:0000256" key="3">
    <source>
        <dbReference type="HAMAP-Rule" id="MF_00068"/>
    </source>
</evidence>
<comment type="miscellaneous">
    <text evidence="3">A lyase-type mechanism (elimination/hydration) is suggested for the cleavage of the lactyl ether bond of MurNAc 6-phosphate, with the formation of an alpha,beta-unsaturated aldehyde intermediate with (E)-stereochemistry, followed by the syn addition of water to give product.</text>
</comment>
<dbReference type="Gene3D" id="1.10.8.1080">
    <property type="match status" value="1"/>
</dbReference>
<dbReference type="EMBL" id="JBHSAT010000002">
    <property type="protein sequence ID" value="MFC3875818.1"/>
    <property type="molecule type" value="Genomic_DNA"/>
</dbReference>
<comment type="subunit">
    <text evidence="3">Homodimer.</text>
</comment>
<dbReference type="PANTHER" id="PTHR10088">
    <property type="entry name" value="GLUCOKINASE REGULATORY PROTEIN"/>
    <property type="match status" value="1"/>
</dbReference>
<dbReference type="PROSITE" id="PS01272">
    <property type="entry name" value="GCKR"/>
    <property type="match status" value="1"/>
</dbReference>
<comment type="pathway">
    <text evidence="3">Amino-sugar metabolism; N-acetylmuramate degradation.</text>
</comment>
<sequence>MDFIKTTEQDSNYDELESMSLNDLLTNINSEDKTVPNAVEKALPQIEALTEQVVKAFKQGGRLFYMGAGTSGRLGILDASECPPTFGVSHDMVIGLIAGGDTAIRKAVENAEDSTTQGWKDLEAHHISEKDIVIGIAASGTTPYVIHALRACNDNNIPTGCITCNAGSPLSLEAQYPIEVIVGPEFVTGSSRMKAGTAQKLVLNMITTTSMIQLGRIKGNKMVDMQLSNDKLVNRGIRMIVEALNVSYEEASNLLESYGSVRLAVDNYKTHGNETDR</sequence>
<evidence type="ECO:0000256" key="1">
    <source>
        <dbReference type="ARBA" id="ARBA00023239"/>
    </source>
</evidence>
<dbReference type="PROSITE" id="PS51464">
    <property type="entry name" value="SIS"/>
    <property type="match status" value="1"/>
</dbReference>
<dbReference type="NCBIfam" id="NF003915">
    <property type="entry name" value="PRK05441.1"/>
    <property type="match status" value="1"/>
</dbReference>
<evidence type="ECO:0000259" key="4">
    <source>
        <dbReference type="PROSITE" id="PS51464"/>
    </source>
</evidence>
<comment type="catalytic activity">
    <reaction evidence="3">
        <text>N-acetyl-D-muramate 6-phosphate + H2O = N-acetyl-D-glucosamine 6-phosphate + (R)-lactate</text>
        <dbReference type="Rhea" id="RHEA:26410"/>
        <dbReference type="ChEBI" id="CHEBI:15377"/>
        <dbReference type="ChEBI" id="CHEBI:16004"/>
        <dbReference type="ChEBI" id="CHEBI:57513"/>
        <dbReference type="ChEBI" id="CHEBI:58722"/>
        <dbReference type="EC" id="4.2.1.126"/>
    </reaction>
</comment>
<protein>
    <recommendedName>
        <fullName evidence="3">N-acetylmuramic acid 6-phosphate etherase</fullName>
        <shortName evidence="3">MurNAc-6-P etherase</shortName>
        <ecNumber evidence="3">4.2.1.126</ecNumber>
    </recommendedName>
    <alternativeName>
        <fullName evidence="3">N-acetylmuramic acid 6-phosphate hydrolase</fullName>
    </alternativeName>
    <alternativeName>
        <fullName evidence="3">N-acetylmuramic acid 6-phosphate lyase</fullName>
    </alternativeName>
</protein>
<dbReference type="SUPFAM" id="SSF53697">
    <property type="entry name" value="SIS domain"/>
    <property type="match status" value="1"/>
</dbReference>
<comment type="caution">
    <text evidence="5">The sequence shown here is derived from an EMBL/GenBank/DDBJ whole genome shotgun (WGS) entry which is preliminary data.</text>
</comment>
<dbReference type="Pfam" id="PF22645">
    <property type="entry name" value="GKRP_SIS_N"/>
    <property type="match status" value="1"/>
</dbReference>
<dbReference type="CDD" id="cd05007">
    <property type="entry name" value="SIS_Etherase"/>
    <property type="match status" value="1"/>
</dbReference>